<evidence type="ECO:0000313" key="1">
    <source>
        <dbReference type="EMBL" id="OIQ78234.1"/>
    </source>
</evidence>
<accession>A0A1J5Q4L5</accession>
<name>A0A1J5Q4L5_9ZZZZ</name>
<gene>
    <name evidence="1" type="ORF">GALL_400660</name>
</gene>
<reference evidence="1" key="1">
    <citation type="submission" date="2016-10" db="EMBL/GenBank/DDBJ databases">
        <title>Sequence of Gallionella enrichment culture.</title>
        <authorList>
            <person name="Poehlein A."/>
            <person name="Muehling M."/>
            <person name="Daniel R."/>
        </authorList>
    </citation>
    <scope>NUCLEOTIDE SEQUENCE</scope>
</reference>
<proteinExistence type="predicted"/>
<sequence length="82" mass="9069">MNATIPSKTKEVVFFPDGRMDTCNAATYTGLAEKTLAMLRCNGTGPKFIKRGRIFYFQSDIDDWMNANGRMTSTAQAKHAAS</sequence>
<protein>
    <recommendedName>
        <fullName evidence="2">Helix-turn-helix domain-containing protein</fullName>
    </recommendedName>
</protein>
<dbReference type="EMBL" id="MLJW01001442">
    <property type="protein sequence ID" value="OIQ78234.1"/>
    <property type="molecule type" value="Genomic_DNA"/>
</dbReference>
<organism evidence="1">
    <name type="scientific">mine drainage metagenome</name>
    <dbReference type="NCBI Taxonomy" id="410659"/>
    <lineage>
        <taxon>unclassified sequences</taxon>
        <taxon>metagenomes</taxon>
        <taxon>ecological metagenomes</taxon>
    </lineage>
</organism>
<dbReference type="AlphaFoldDB" id="A0A1J5Q4L5"/>
<evidence type="ECO:0008006" key="2">
    <source>
        <dbReference type="Google" id="ProtNLM"/>
    </source>
</evidence>
<comment type="caution">
    <text evidence="1">The sequence shown here is derived from an EMBL/GenBank/DDBJ whole genome shotgun (WGS) entry which is preliminary data.</text>
</comment>